<dbReference type="GeneID" id="66071721"/>
<evidence type="ECO:0000313" key="3">
    <source>
        <dbReference type="Proteomes" id="UP001049176"/>
    </source>
</evidence>
<keyword evidence="3" id="KW-1185">Reference proteome</keyword>
<reference evidence="2" key="1">
    <citation type="journal article" date="2021" name="Genome Biol. Evol.">
        <title>The assembled and annotated genome of the fairy-ring fungus Marasmius oreades.</title>
        <authorList>
            <person name="Hiltunen M."/>
            <person name="Ament-Velasquez S.L."/>
            <person name="Johannesson H."/>
        </authorList>
    </citation>
    <scope>NUCLEOTIDE SEQUENCE</scope>
    <source>
        <strain evidence="2">03SP1</strain>
    </source>
</reference>
<accession>A0A9P7RNA5</accession>
<gene>
    <name evidence="2" type="ORF">E1B28_002645</name>
</gene>
<dbReference type="OrthoDB" id="272392at2759"/>
<evidence type="ECO:0000313" key="2">
    <source>
        <dbReference type="EMBL" id="KAG7086709.1"/>
    </source>
</evidence>
<evidence type="ECO:0000256" key="1">
    <source>
        <dbReference type="SAM" id="MobiDB-lite"/>
    </source>
</evidence>
<sequence length="75" mass="8167">MSRGRTCKPTYSILERGEEAENVGLSERKAPDAIPNPRKRKSTSANNKTVDETVVDESVYFASTTIGSTFISGTL</sequence>
<feature type="region of interest" description="Disordered" evidence="1">
    <location>
        <begin position="1"/>
        <end position="49"/>
    </location>
</feature>
<dbReference type="Proteomes" id="UP001049176">
    <property type="component" value="Chromosome 10"/>
</dbReference>
<protein>
    <submittedName>
        <fullName evidence="2">Uncharacterized protein</fullName>
    </submittedName>
</protein>
<dbReference type="EMBL" id="CM032190">
    <property type="protein sequence ID" value="KAG7086709.1"/>
    <property type="molecule type" value="Genomic_DNA"/>
</dbReference>
<dbReference type="AlphaFoldDB" id="A0A9P7RNA5"/>
<dbReference type="RefSeq" id="XP_043003180.1">
    <property type="nucleotide sequence ID" value="XM_043159577.1"/>
</dbReference>
<name>A0A9P7RNA5_9AGAR</name>
<comment type="caution">
    <text evidence="2">The sequence shown here is derived from an EMBL/GenBank/DDBJ whole genome shotgun (WGS) entry which is preliminary data.</text>
</comment>
<dbReference type="KEGG" id="more:E1B28_002645"/>
<organism evidence="2 3">
    <name type="scientific">Marasmius oreades</name>
    <name type="common">fairy-ring Marasmius</name>
    <dbReference type="NCBI Taxonomy" id="181124"/>
    <lineage>
        <taxon>Eukaryota</taxon>
        <taxon>Fungi</taxon>
        <taxon>Dikarya</taxon>
        <taxon>Basidiomycota</taxon>
        <taxon>Agaricomycotina</taxon>
        <taxon>Agaricomycetes</taxon>
        <taxon>Agaricomycetidae</taxon>
        <taxon>Agaricales</taxon>
        <taxon>Marasmiineae</taxon>
        <taxon>Marasmiaceae</taxon>
        <taxon>Marasmius</taxon>
    </lineage>
</organism>
<proteinExistence type="predicted"/>